<organism evidence="2 3">
    <name type="scientific">Apiosordaria backusii</name>
    <dbReference type="NCBI Taxonomy" id="314023"/>
    <lineage>
        <taxon>Eukaryota</taxon>
        <taxon>Fungi</taxon>
        <taxon>Dikarya</taxon>
        <taxon>Ascomycota</taxon>
        <taxon>Pezizomycotina</taxon>
        <taxon>Sordariomycetes</taxon>
        <taxon>Sordariomycetidae</taxon>
        <taxon>Sordariales</taxon>
        <taxon>Lasiosphaeriaceae</taxon>
        <taxon>Apiosordaria</taxon>
    </lineage>
</organism>
<dbReference type="EMBL" id="JAUKTV010000002">
    <property type="protein sequence ID" value="KAK0744277.1"/>
    <property type="molecule type" value="Genomic_DNA"/>
</dbReference>
<dbReference type="AlphaFoldDB" id="A0AA40ERV1"/>
<protein>
    <submittedName>
        <fullName evidence="2">Uncharacterized protein</fullName>
    </submittedName>
</protein>
<comment type="caution">
    <text evidence="2">The sequence shown here is derived from an EMBL/GenBank/DDBJ whole genome shotgun (WGS) entry which is preliminary data.</text>
</comment>
<evidence type="ECO:0000313" key="2">
    <source>
        <dbReference type="EMBL" id="KAK0744277.1"/>
    </source>
</evidence>
<feature type="coiled-coil region" evidence="1">
    <location>
        <begin position="4"/>
        <end position="31"/>
    </location>
</feature>
<proteinExistence type="predicted"/>
<accession>A0AA40ERV1</accession>
<gene>
    <name evidence="2" type="ORF">B0T21DRAFT_447544</name>
</gene>
<reference evidence="2" key="1">
    <citation type="submission" date="2023-06" db="EMBL/GenBank/DDBJ databases">
        <title>Genome-scale phylogeny and comparative genomics of the fungal order Sordariales.</title>
        <authorList>
            <consortium name="Lawrence Berkeley National Laboratory"/>
            <person name="Hensen N."/>
            <person name="Bonometti L."/>
            <person name="Westerberg I."/>
            <person name="Brannstrom I.O."/>
            <person name="Guillou S."/>
            <person name="Cros-Aarteil S."/>
            <person name="Calhoun S."/>
            <person name="Haridas S."/>
            <person name="Kuo A."/>
            <person name="Mondo S."/>
            <person name="Pangilinan J."/>
            <person name="Riley R."/>
            <person name="Labutti K."/>
            <person name="Andreopoulos B."/>
            <person name="Lipzen A."/>
            <person name="Chen C."/>
            <person name="Yanf M."/>
            <person name="Daum C."/>
            <person name="Ng V."/>
            <person name="Clum A."/>
            <person name="Steindorff A."/>
            <person name="Ohm R."/>
            <person name="Martin F."/>
            <person name="Silar P."/>
            <person name="Natvig D."/>
            <person name="Lalanne C."/>
            <person name="Gautier V."/>
            <person name="Ament-Velasquez S.L."/>
            <person name="Kruys A."/>
            <person name="Hutchinson M.I."/>
            <person name="Powell A.J."/>
            <person name="Barry K."/>
            <person name="Miller A.N."/>
            <person name="Grigoriev I.V."/>
            <person name="Debuchy R."/>
            <person name="Gladieux P."/>
            <person name="Thoren M.H."/>
            <person name="Johannesson H."/>
        </authorList>
    </citation>
    <scope>NUCLEOTIDE SEQUENCE</scope>
    <source>
        <strain evidence="2">CBS 540.89</strain>
    </source>
</reference>
<name>A0AA40ERV1_9PEZI</name>
<dbReference type="SUPFAM" id="SSF57997">
    <property type="entry name" value="Tropomyosin"/>
    <property type="match status" value="1"/>
</dbReference>
<keyword evidence="1" id="KW-0175">Coiled coil</keyword>
<evidence type="ECO:0000313" key="3">
    <source>
        <dbReference type="Proteomes" id="UP001172159"/>
    </source>
</evidence>
<sequence>MADLQLAKNKLEVAEEKLVTQKAETQSVRQELAQLKITHETTLQQLDETQRYLRAAHEDYKWTFLTRTKRESALEGALDEERVKFQSARQELTQLQNTYDALLRNRDSWKAALEKSKENFTECVQSYKEQIADLEELQRQITEQLNDALVSLQYSHAKVEDLEKDNGDLKRKLDAANEELRQANRDFGRVHDRLDGLQTGFLGEARLRHQVSHLAIPGCWPRTNVQKEPLRVLAEETSAAAQETSATMEIFETDTAMPTPGTHIAVPTQAANTEASKTKRRSGLWSYFSG</sequence>
<evidence type="ECO:0000256" key="1">
    <source>
        <dbReference type="SAM" id="Coils"/>
    </source>
</evidence>
<feature type="coiled-coil region" evidence="1">
    <location>
        <begin position="78"/>
        <end position="193"/>
    </location>
</feature>
<dbReference type="Proteomes" id="UP001172159">
    <property type="component" value="Unassembled WGS sequence"/>
</dbReference>
<keyword evidence="3" id="KW-1185">Reference proteome</keyword>